<keyword evidence="4" id="KW-1185">Reference proteome</keyword>
<accession>A0ABV3R639</accession>
<feature type="signal peptide" evidence="2">
    <location>
        <begin position="1"/>
        <end position="20"/>
    </location>
</feature>
<protein>
    <recommendedName>
        <fullName evidence="5">Transmembrane protein</fullName>
    </recommendedName>
</protein>
<evidence type="ECO:0000256" key="2">
    <source>
        <dbReference type="SAM" id="SignalP"/>
    </source>
</evidence>
<evidence type="ECO:0000313" key="4">
    <source>
        <dbReference type="Proteomes" id="UP001556196"/>
    </source>
</evidence>
<reference evidence="3 4" key="1">
    <citation type="submission" date="2024-06" db="EMBL/GenBank/DDBJ databases">
        <authorList>
            <person name="Tuo L."/>
        </authorList>
    </citation>
    <scope>NUCLEOTIDE SEQUENCE [LARGE SCALE GENOMIC DNA]</scope>
    <source>
        <strain evidence="3 4">ZMM04-5</strain>
    </source>
</reference>
<dbReference type="EMBL" id="JBFOCI010000022">
    <property type="protein sequence ID" value="MEW9808787.1"/>
    <property type="molecule type" value="Genomic_DNA"/>
</dbReference>
<keyword evidence="2" id="KW-0732">Signal</keyword>
<dbReference type="Proteomes" id="UP001556196">
    <property type="component" value="Unassembled WGS sequence"/>
</dbReference>
<comment type="caution">
    <text evidence="3">The sequence shown here is derived from an EMBL/GenBank/DDBJ whole genome shotgun (WGS) entry which is preliminary data.</text>
</comment>
<evidence type="ECO:0000256" key="1">
    <source>
        <dbReference type="SAM" id="MobiDB-lite"/>
    </source>
</evidence>
<feature type="compositionally biased region" description="Basic residues" evidence="1">
    <location>
        <begin position="41"/>
        <end position="69"/>
    </location>
</feature>
<evidence type="ECO:0000313" key="3">
    <source>
        <dbReference type="EMBL" id="MEW9808787.1"/>
    </source>
</evidence>
<sequence length="152" mass="17118">MKGVLGKSFSSVISALFATAMIGASFDAAEARGRGGNVRLHSNHGHHSRPSHRPNRPNHRPDRPHHRPDHKPGHGNNHHHHGHDRWHYDHHYYGRWGAGLATGLAIGSIAYGLPRGCRVTYVRNVKYWDCGGVWYRARYQGSDVVYVVVDRP</sequence>
<name>A0ABV3R639_9HYPH</name>
<organism evidence="3 4">
    <name type="scientific">Mesorhizobium marinum</name>
    <dbReference type="NCBI Taxonomy" id="3228790"/>
    <lineage>
        <taxon>Bacteria</taxon>
        <taxon>Pseudomonadati</taxon>
        <taxon>Pseudomonadota</taxon>
        <taxon>Alphaproteobacteria</taxon>
        <taxon>Hyphomicrobiales</taxon>
        <taxon>Phyllobacteriaceae</taxon>
        <taxon>Mesorhizobium</taxon>
    </lineage>
</organism>
<dbReference type="RefSeq" id="WP_367726029.1">
    <property type="nucleotide sequence ID" value="NZ_JBFOCI010000022.1"/>
</dbReference>
<feature type="region of interest" description="Disordered" evidence="1">
    <location>
        <begin position="35"/>
        <end position="84"/>
    </location>
</feature>
<proteinExistence type="predicted"/>
<feature type="chain" id="PRO_5047537356" description="Transmembrane protein" evidence="2">
    <location>
        <begin position="21"/>
        <end position="152"/>
    </location>
</feature>
<gene>
    <name evidence="3" type="ORF">ABUE31_22640</name>
</gene>
<evidence type="ECO:0008006" key="5">
    <source>
        <dbReference type="Google" id="ProtNLM"/>
    </source>
</evidence>